<evidence type="ECO:0000256" key="3">
    <source>
        <dbReference type="RuleBase" id="RU362132"/>
    </source>
</evidence>
<dbReference type="OrthoDB" id="9785953at2"/>
<evidence type="ECO:0000259" key="6">
    <source>
        <dbReference type="Pfam" id="PF02776"/>
    </source>
</evidence>
<dbReference type="GO" id="GO:0030976">
    <property type="term" value="F:thiamine pyrophosphate binding"/>
    <property type="evidence" value="ECO:0007669"/>
    <property type="project" value="InterPro"/>
</dbReference>
<feature type="domain" description="Thiamine pyrophosphate enzyme central" evidence="4">
    <location>
        <begin position="201"/>
        <end position="336"/>
    </location>
</feature>
<dbReference type="InterPro" id="IPR029061">
    <property type="entry name" value="THDP-binding"/>
</dbReference>
<dbReference type="HOGENOM" id="CLU_013748_1_3_6"/>
<feature type="domain" description="Thiamine pyrophosphate enzyme N-terminal TPP-binding" evidence="6">
    <location>
        <begin position="4"/>
        <end position="106"/>
    </location>
</feature>
<proteinExistence type="inferred from homology"/>
<dbReference type="FunFam" id="3.40.50.970:FF:000007">
    <property type="entry name" value="Acetolactate synthase"/>
    <property type="match status" value="1"/>
</dbReference>
<dbReference type="InterPro" id="IPR012000">
    <property type="entry name" value="Thiamin_PyroP_enz_cen_dom"/>
</dbReference>
<dbReference type="CDD" id="cd07035">
    <property type="entry name" value="TPP_PYR_POX_like"/>
    <property type="match status" value="1"/>
</dbReference>
<dbReference type="PANTHER" id="PTHR18968">
    <property type="entry name" value="THIAMINE PYROPHOSPHATE ENZYMES"/>
    <property type="match status" value="1"/>
</dbReference>
<sequence>MKIRVADFIVQHLRNIGVDTVFLLNGGGMMHMVDALARCEGMHYVCSHHEQASAIAADAYARLSGKLGVCYATAGPGATNILTGVVGAWQDSSPALFITGQSKSTQTIAMSGIKGLRQFGTFEVNTVPIMESVTKYSHMLTDASTIKYHLEKAIHEATSGRPGPVLLDIPLDIQGALIDPETLQGFIDEEPAALAPTENEIQQIIAAVSGAKRPVILAGVGVRVANASEAFRKLIEEWQIPVVTTQLGKDVMYYEHPLFVGHSGPKGDRAGNFAVQTADVILSLGTSLHGQTTGWENKLFAPTATKIQIDLDDAVLEREQINVNLKVRAGVAEFIESIKPFIMPHASEKWRACCHSWKTRYPVHAEPHQHEEDGANFYDFAEILSQLLPENACVVSDAGSAFYVTGQAIRLKDGQRFISSGSLGAMGYALPAANGCSLLDRNRPIVCVTGDGSLMTNVHELATMRMEQRNVKLFVINNSGYVSMRNTHRDFFQGLIVGADYASGVFIPAMESLAKSYELPYLCCKTDEEIRNTIKEALEIDGPVLVEVITMKNQRIIPTVASKRLPDGRMVSTPIHEMQPALPDDVIEKEMSAAILED</sequence>
<feature type="domain" description="Thiamine pyrophosphate enzyme TPP-binding" evidence="5">
    <location>
        <begin position="397"/>
        <end position="548"/>
    </location>
</feature>
<dbReference type="GO" id="GO:0000287">
    <property type="term" value="F:magnesium ion binding"/>
    <property type="evidence" value="ECO:0007669"/>
    <property type="project" value="InterPro"/>
</dbReference>
<evidence type="ECO:0000313" key="7">
    <source>
        <dbReference type="EMBL" id="CAG74336.1"/>
    </source>
</evidence>
<evidence type="ECO:0000256" key="1">
    <source>
        <dbReference type="ARBA" id="ARBA00007812"/>
    </source>
</evidence>
<reference evidence="7" key="1">
    <citation type="submission" date="2004-02" db="EMBL/GenBank/DDBJ databases">
        <title>The genome sequence of the enterobacterial phytopathogen Erwinia carotovora subsp. atroseptica SCRI1043 and functional genomic identification of novel virulence factors.</title>
        <authorList>
            <person name="Bell K.S."/>
            <person name="Sebaihia M."/>
            <person name="Pritchard L."/>
            <person name="Holden M."/>
            <person name="Hyman L.J."/>
            <person name="Holeva M.C."/>
            <person name="Thomson N.R."/>
            <person name="Bentley S.D."/>
            <person name="Churcher C."/>
            <person name="Mungall K."/>
            <person name="Atkin R."/>
            <person name="Bason N."/>
            <person name="Brooks K."/>
            <person name="Chillingworth T."/>
            <person name="Clark K."/>
            <person name="Doggett J."/>
            <person name="Fraser A."/>
            <person name="Hance Z."/>
            <person name="Hauser H."/>
            <person name="Jagels K."/>
            <person name="Moule S."/>
            <person name="Norbertczak H."/>
            <person name="Ormond D."/>
            <person name="Price C."/>
            <person name="Quail M.A."/>
            <person name="Sanders M."/>
            <person name="Walker D."/>
            <person name="Whitehead S."/>
            <person name="Salmond G.P.C."/>
            <person name="Birch P.R.J."/>
            <person name="Barrell B.G."/>
            <person name="Parkhill J."/>
            <person name="Toth I.K."/>
        </authorList>
    </citation>
    <scope>NUCLEOTIDE SEQUENCE</scope>
    <source>
        <strain evidence="7">SCRI1043</strain>
    </source>
</reference>
<dbReference type="GO" id="GO:0009097">
    <property type="term" value="P:isoleucine biosynthetic process"/>
    <property type="evidence" value="ECO:0007669"/>
    <property type="project" value="TreeGrafter"/>
</dbReference>
<dbReference type="InterPro" id="IPR011766">
    <property type="entry name" value="TPP_enzyme_TPP-bd"/>
</dbReference>
<dbReference type="SUPFAM" id="SSF52518">
    <property type="entry name" value="Thiamin diphosphate-binding fold (THDP-binding)"/>
    <property type="match status" value="2"/>
</dbReference>
<dbReference type="Pfam" id="PF02776">
    <property type="entry name" value="TPP_enzyme_N"/>
    <property type="match status" value="1"/>
</dbReference>
<dbReference type="Gene3D" id="3.40.50.1220">
    <property type="entry name" value="TPP-binding domain"/>
    <property type="match status" value="1"/>
</dbReference>
<dbReference type="eggNOG" id="COG0028">
    <property type="taxonomic scope" value="Bacteria"/>
</dbReference>
<keyword evidence="2 3" id="KW-0786">Thiamine pyrophosphate</keyword>
<comment type="similarity">
    <text evidence="1 3">Belongs to the TPP enzyme family.</text>
</comment>
<dbReference type="InterPro" id="IPR029035">
    <property type="entry name" value="DHS-like_NAD/FAD-binding_dom"/>
</dbReference>
<dbReference type="KEGG" id="eca:ECA1426"/>
<dbReference type="InterPro" id="IPR012001">
    <property type="entry name" value="Thiamin_PyroP_enz_TPP-bd_dom"/>
</dbReference>
<evidence type="ECO:0000313" key="8">
    <source>
        <dbReference type="Proteomes" id="UP000007966"/>
    </source>
</evidence>
<keyword evidence="8" id="KW-1185">Reference proteome</keyword>
<name>Q6D799_PECAS</name>
<dbReference type="GO" id="GO:0003984">
    <property type="term" value="F:acetolactate synthase activity"/>
    <property type="evidence" value="ECO:0007669"/>
    <property type="project" value="TreeGrafter"/>
</dbReference>
<dbReference type="CDD" id="cd00568">
    <property type="entry name" value="TPP_enzymes"/>
    <property type="match status" value="1"/>
</dbReference>
<dbReference type="AlphaFoldDB" id="Q6D799"/>
<dbReference type="STRING" id="218491.ECA1426"/>
<dbReference type="GO" id="GO:0009099">
    <property type="term" value="P:L-valine biosynthetic process"/>
    <property type="evidence" value="ECO:0007669"/>
    <property type="project" value="TreeGrafter"/>
</dbReference>
<dbReference type="PATRIC" id="fig|218491.5.peg.1462"/>
<dbReference type="Gene3D" id="3.40.50.970">
    <property type="match status" value="2"/>
</dbReference>
<dbReference type="GO" id="GO:0050660">
    <property type="term" value="F:flavin adenine dinucleotide binding"/>
    <property type="evidence" value="ECO:0007669"/>
    <property type="project" value="TreeGrafter"/>
</dbReference>
<dbReference type="SUPFAM" id="SSF52467">
    <property type="entry name" value="DHS-like NAD/FAD-binding domain"/>
    <property type="match status" value="1"/>
</dbReference>
<protein>
    <submittedName>
        <fullName evidence="7">Thiamine pyrophosphate enzyme</fullName>
    </submittedName>
</protein>
<gene>
    <name evidence="7" type="ordered locus">ECA1426</name>
</gene>
<dbReference type="RefSeq" id="WP_011093010.1">
    <property type="nucleotide sequence ID" value="NC_004547.2"/>
</dbReference>
<dbReference type="InterPro" id="IPR045229">
    <property type="entry name" value="TPP_enz"/>
</dbReference>
<evidence type="ECO:0000259" key="5">
    <source>
        <dbReference type="Pfam" id="PF02775"/>
    </source>
</evidence>
<accession>Q6D799</accession>
<dbReference type="Pfam" id="PF02775">
    <property type="entry name" value="TPP_enzyme_C"/>
    <property type="match status" value="1"/>
</dbReference>
<dbReference type="Proteomes" id="UP000007966">
    <property type="component" value="Chromosome"/>
</dbReference>
<dbReference type="PANTHER" id="PTHR18968:SF13">
    <property type="entry name" value="ACETOLACTATE SYNTHASE CATALYTIC SUBUNIT, MITOCHONDRIAL"/>
    <property type="match status" value="1"/>
</dbReference>
<dbReference type="EMBL" id="BX950851">
    <property type="protein sequence ID" value="CAG74336.1"/>
    <property type="molecule type" value="Genomic_DNA"/>
</dbReference>
<evidence type="ECO:0000259" key="4">
    <source>
        <dbReference type="Pfam" id="PF00205"/>
    </source>
</evidence>
<dbReference type="Pfam" id="PF00205">
    <property type="entry name" value="TPP_enzyme_M"/>
    <property type="match status" value="1"/>
</dbReference>
<dbReference type="GO" id="GO:0005948">
    <property type="term" value="C:acetolactate synthase complex"/>
    <property type="evidence" value="ECO:0007669"/>
    <property type="project" value="TreeGrafter"/>
</dbReference>
<evidence type="ECO:0000256" key="2">
    <source>
        <dbReference type="ARBA" id="ARBA00023052"/>
    </source>
</evidence>
<organism evidence="7 8">
    <name type="scientific">Pectobacterium atrosepticum (strain SCRI 1043 / ATCC BAA-672)</name>
    <name type="common">Erwinia carotovora subsp. atroseptica</name>
    <dbReference type="NCBI Taxonomy" id="218491"/>
    <lineage>
        <taxon>Bacteria</taxon>
        <taxon>Pseudomonadati</taxon>
        <taxon>Pseudomonadota</taxon>
        <taxon>Gammaproteobacteria</taxon>
        <taxon>Enterobacterales</taxon>
        <taxon>Pectobacteriaceae</taxon>
        <taxon>Pectobacterium</taxon>
    </lineage>
</organism>